<accession>A0A2D3I6R6</accession>
<sequence length="66" mass="7428">MAAFSCIFLLCKRRLATLFSSATRIFAKPISTMCCMVFSMSCMFILDLWRGTPILIDRGIALQSDI</sequence>
<proteinExistence type="predicted"/>
<reference evidence="1" key="1">
    <citation type="journal article" date="2018" name="Aquaculture">
        <title>Complete genome sequence of a white spot syndrome virus associated with a disease incursion in Australia.</title>
        <authorList>
            <person name="Oakey J."/>
            <person name="Smith C.S."/>
        </authorList>
    </citation>
    <scope>NUCLEOTIDE SEQUENCE [LARGE SCALE GENOMIC DNA]</scope>
    <source>
        <strain evidence="1">WSSV-AU</strain>
    </source>
</reference>
<organism evidence="1">
    <name type="scientific">White spot syndrome virus</name>
    <dbReference type="NCBI Taxonomy" id="342409"/>
    <lineage>
        <taxon>Viruses</taxon>
        <taxon>Viruses incertae sedis</taxon>
        <taxon>Naldaviricetes</taxon>
        <taxon>Nimaviridae</taxon>
        <taxon>Whispovirus</taxon>
    </lineage>
</organism>
<dbReference type="Proteomes" id="UP000267516">
    <property type="component" value="Segment"/>
</dbReference>
<dbReference type="EMBL" id="MF768985">
    <property type="protein sequence ID" value="ATU84080.1"/>
    <property type="molecule type" value="Genomic_DNA"/>
</dbReference>
<evidence type="ECO:0000313" key="1">
    <source>
        <dbReference type="EMBL" id="ATU84080.1"/>
    </source>
</evidence>
<name>A0A2D3I6R6_9VIRU</name>
<protein>
    <submittedName>
        <fullName evidence="1">ORF1239</fullName>
    </submittedName>
</protein>